<comment type="caution">
    <text evidence="2">The sequence shown here is derived from an EMBL/GenBank/DDBJ whole genome shotgun (WGS) entry which is preliminary data.</text>
</comment>
<evidence type="ECO:0000313" key="3">
    <source>
        <dbReference type="Proteomes" id="UP000238426"/>
    </source>
</evidence>
<dbReference type="PANTHER" id="PTHR30543:SF21">
    <property type="entry name" value="NAD(P)H-DEPENDENT FMN REDUCTASE LOT6"/>
    <property type="match status" value="1"/>
</dbReference>
<evidence type="ECO:0000259" key="1">
    <source>
        <dbReference type="Pfam" id="PF03358"/>
    </source>
</evidence>
<dbReference type="Pfam" id="PF03358">
    <property type="entry name" value="FMN_red"/>
    <property type="match status" value="1"/>
</dbReference>
<dbReference type="PANTHER" id="PTHR30543">
    <property type="entry name" value="CHROMATE REDUCTASE"/>
    <property type="match status" value="1"/>
</dbReference>
<dbReference type="InterPro" id="IPR005025">
    <property type="entry name" value="FMN_Rdtase-like_dom"/>
</dbReference>
<feature type="domain" description="NADPH-dependent FMN reductase-like" evidence="1">
    <location>
        <begin position="3"/>
        <end position="141"/>
    </location>
</feature>
<dbReference type="RefSeq" id="WP_106463214.1">
    <property type="nucleotide sequence ID" value="NZ_PXOQ01000009.1"/>
</dbReference>
<dbReference type="GO" id="GO:0010181">
    <property type="term" value="F:FMN binding"/>
    <property type="evidence" value="ECO:0007669"/>
    <property type="project" value="TreeGrafter"/>
</dbReference>
<dbReference type="Proteomes" id="UP000238426">
    <property type="component" value="Unassembled WGS sequence"/>
</dbReference>
<dbReference type="InterPro" id="IPR050712">
    <property type="entry name" value="NAD(P)H-dep_reductase"/>
</dbReference>
<name>A0A2T1N883_9FLAO</name>
<dbReference type="EMBL" id="PXOQ01000009">
    <property type="protein sequence ID" value="PSG88076.1"/>
    <property type="molecule type" value="Genomic_DNA"/>
</dbReference>
<evidence type="ECO:0000313" key="2">
    <source>
        <dbReference type="EMBL" id="PSG88076.1"/>
    </source>
</evidence>
<dbReference type="SUPFAM" id="SSF52218">
    <property type="entry name" value="Flavoproteins"/>
    <property type="match status" value="1"/>
</dbReference>
<proteinExistence type="predicted"/>
<organism evidence="2 3">
    <name type="scientific">Aurantibacter aestuarii</name>
    <dbReference type="NCBI Taxonomy" id="1266046"/>
    <lineage>
        <taxon>Bacteria</taxon>
        <taxon>Pseudomonadati</taxon>
        <taxon>Bacteroidota</taxon>
        <taxon>Flavobacteriia</taxon>
        <taxon>Flavobacteriales</taxon>
        <taxon>Flavobacteriaceae</taxon>
        <taxon>Aurantibacter</taxon>
    </lineage>
</organism>
<accession>A0A2T1N883</accession>
<dbReference type="Gene3D" id="3.40.50.360">
    <property type="match status" value="1"/>
</dbReference>
<dbReference type="GO" id="GO:0016491">
    <property type="term" value="F:oxidoreductase activity"/>
    <property type="evidence" value="ECO:0007669"/>
    <property type="project" value="InterPro"/>
</dbReference>
<dbReference type="GO" id="GO:0005829">
    <property type="term" value="C:cytosol"/>
    <property type="evidence" value="ECO:0007669"/>
    <property type="project" value="TreeGrafter"/>
</dbReference>
<gene>
    <name evidence="2" type="ORF">C7H52_07160</name>
</gene>
<keyword evidence="3" id="KW-1185">Reference proteome</keyword>
<sequence length="180" mass="20062">MKRIIAFAGSNSKTSINKKLVSFAGSLIEQAKVELLDLNDFDVPTYSVNLEQEAGIPSKAEQLLEKIKTSDGLILSLAEHNGAYSSVFKSLFDWMSRVDVKLFSKKPMLLMSTSPGPRGAQSVFEIAENRFPNHDAYIVSKFRLPSFNENFNEDKVVNPEFLKELKTAVAQLEAEVLKTS</sequence>
<dbReference type="OrthoDB" id="5767802at2"/>
<dbReference type="AlphaFoldDB" id="A0A2T1N883"/>
<reference evidence="2 3" key="1">
    <citation type="submission" date="2018-03" db="EMBL/GenBank/DDBJ databases">
        <title>Mesoflavibacter sp. HG37 and Mesoflavibacter sp. HG96 sp.nov., two marine bacteria isolated from seawater of Western Pacific Ocean.</title>
        <authorList>
            <person name="Cheng H."/>
            <person name="Wu Y.-H."/>
            <person name="Guo L.-L."/>
            <person name="Xu X.-W."/>
        </authorList>
    </citation>
    <scope>NUCLEOTIDE SEQUENCE [LARGE SCALE GENOMIC DNA]</scope>
    <source>
        <strain evidence="2 3">KCTC 32269</strain>
    </source>
</reference>
<dbReference type="InterPro" id="IPR029039">
    <property type="entry name" value="Flavoprotein-like_sf"/>
</dbReference>
<protein>
    <submittedName>
        <fullName evidence="2">NADPH-dependent FMN reductase</fullName>
    </submittedName>
</protein>